<reference evidence="10" key="1">
    <citation type="journal article" date="2020" name="mSystems">
        <title>Genome- and Community-Level Interaction Insights into Carbon Utilization and Element Cycling Functions of Hydrothermarchaeota in Hydrothermal Sediment.</title>
        <authorList>
            <person name="Zhou Z."/>
            <person name="Liu Y."/>
            <person name="Xu W."/>
            <person name="Pan J."/>
            <person name="Luo Z.H."/>
            <person name="Li M."/>
        </authorList>
    </citation>
    <scope>NUCLEOTIDE SEQUENCE [LARGE SCALE GENOMIC DNA]</scope>
    <source>
        <strain evidence="10">SpSt-125</strain>
    </source>
</reference>
<comment type="catalytic activity">
    <reaction evidence="8">
        <text>tRNA(Trp) + L-tryptophan + ATP = L-tryptophyl-tRNA(Trp) + AMP + diphosphate + H(+)</text>
        <dbReference type="Rhea" id="RHEA:24080"/>
        <dbReference type="Rhea" id="RHEA-COMP:9671"/>
        <dbReference type="Rhea" id="RHEA-COMP:9705"/>
        <dbReference type="ChEBI" id="CHEBI:15378"/>
        <dbReference type="ChEBI" id="CHEBI:30616"/>
        <dbReference type="ChEBI" id="CHEBI:33019"/>
        <dbReference type="ChEBI" id="CHEBI:57912"/>
        <dbReference type="ChEBI" id="CHEBI:78442"/>
        <dbReference type="ChEBI" id="CHEBI:78535"/>
        <dbReference type="ChEBI" id="CHEBI:456215"/>
        <dbReference type="EC" id="6.1.1.2"/>
    </reaction>
</comment>
<evidence type="ECO:0000256" key="8">
    <source>
        <dbReference type="HAMAP-Rule" id="MF_00140"/>
    </source>
</evidence>
<dbReference type="Pfam" id="PF00579">
    <property type="entry name" value="tRNA-synt_1b"/>
    <property type="match status" value="1"/>
</dbReference>
<dbReference type="GO" id="GO:0005524">
    <property type="term" value="F:ATP binding"/>
    <property type="evidence" value="ECO:0007669"/>
    <property type="project" value="UniProtKB-UniRule"/>
</dbReference>
<protein>
    <recommendedName>
        <fullName evidence="8">Tryptophan--tRNA ligase</fullName>
        <ecNumber evidence="8">6.1.1.2</ecNumber>
    </recommendedName>
    <alternativeName>
        <fullName evidence="8">Tryptophanyl-tRNA synthetase</fullName>
        <shortName evidence="8">TrpRS</shortName>
    </alternativeName>
</protein>
<evidence type="ECO:0000256" key="5">
    <source>
        <dbReference type="ARBA" id="ARBA00022840"/>
    </source>
</evidence>
<evidence type="ECO:0000256" key="3">
    <source>
        <dbReference type="ARBA" id="ARBA00022598"/>
    </source>
</evidence>
<dbReference type="PANTHER" id="PTHR10055">
    <property type="entry name" value="TRYPTOPHANYL-TRNA SYNTHETASE"/>
    <property type="match status" value="1"/>
</dbReference>
<evidence type="ECO:0000256" key="4">
    <source>
        <dbReference type="ARBA" id="ARBA00022741"/>
    </source>
</evidence>
<name>A0A7J2U6L4_9CREN</name>
<dbReference type="AlphaFoldDB" id="A0A7J2U6L4"/>
<dbReference type="GO" id="GO:0004830">
    <property type="term" value="F:tryptophan-tRNA ligase activity"/>
    <property type="evidence" value="ECO:0007669"/>
    <property type="project" value="UniProtKB-UniRule"/>
</dbReference>
<dbReference type="InterPro" id="IPR002305">
    <property type="entry name" value="aa-tRNA-synth_Ic"/>
</dbReference>
<dbReference type="PANTHER" id="PTHR10055:SF1">
    <property type="entry name" value="TRYPTOPHAN--TRNA LIGASE, CYTOPLASMIC"/>
    <property type="match status" value="1"/>
</dbReference>
<sequence length="396" mass="44897">MGFEEVYVTPWEAEAFVDYDKLIKIFGSKPLTEREVELLKSITGELHLMIRRRVFYSHRDFDRFLEAYKMGVKCALYTGRGPSGHTHLGHILPWIFTKWLQDKMGLEIFFQMTDDEKFWHGEGGSLEDYNRLAYENILDLAALGLDPAKTHVIIDSEDIPFLYPIAVKVAKKITFSIQRAAFGFTDSTNIGMIFYPVLQISVAFLPSDIYGERVEVLIPAGIDQDPYWRIARDIAPSLGYPKPTQIHNKLLPGLGLGGKMSSSKPETAIYTTDPPELAMQKIMKAFTGGQPTAELQKKLGGNPDTCPVFKMFEMLFEDDDKRLEERYHLCRSGALLCGECKAELAKRVAQFLKEHQARRRAAESTINKYLARHKFSIAKSNKSRGANITKSLINSV</sequence>
<comment type="subcellular location">
    <subcellularLocation>
        <location evidence="8">Cytoplasm</location>
    </subcellularLocation>
</comment>
<evidence type="ECO:0000256" key="1">
    <source>
        <dbReference type="ARBA" id="ARBA00005594"/>
    </source>
</evidence>
<dbReference type="InterPro" id="IPR002306">
    <property type="entry name" value="Trp-tRNA-ligase"/>
</dbReference>
<dbReference type="NCBIfam" id="NF008927">
    <property type="entry name" value="PRK12285.1-4"/>
    <property type="match status" value="1"/>
</dbReference>
<dbReference type="Gene3D" id="3.40.50.620">
    <property type="entry name" value="HUPs"/>
    <property type="match status" value="1"/>
</dbReference>
<dbReference type="HAMAP" id="MF_00140_A">
    <property type="entry name" value="Trp_tRNA_synth_A"/>
    <property type="match status" value="1"/>
</dbReference>
<evidence type="ECO:0000256" key="9">
    <source>
        <dbReference type="RuleBase" id="RU363036"/>
    </source>
</evidence>
<comment type="similarity">
    <text evidence="1 8 9">Belongs to the class-I aminoacyl-tRNA synthetase family.</text>
</comment>
<keyword evidence="6 8" id="KW-0648">Protein biosynthesis</keyword>
<dbReference type="GO" id="GO:0006436">
    <property type="term" value="P:tryptophanyl-tRNA aminoacylation"/>
    <property type="evidence" value="ECO:0007669"/>
    <property type="project" value="UniProtKB-UniRule"/>
</dbReference>
<dbReference type="EC" id="6.1.1.2" evidence="8"/>
<dbReference type="CDD" id="cd00806">
    <property type="entry name" value="TrpRS_core"/>
    <property type="match status" value="1"/>
</dbReference>
<dbReference type="PRINTS" id="PR01039">
    <property type="entry name" value="TRNASYNTHTRP"/>
</dbReference>
<evidence type="ECO:0000256" key="7">
    <source>
        <dbReference type="ARBA" id="ARBA00023146"/>
    </source>
</evidence>
<keyword evidence="7 8" id="KW-0030">Aminoacyl-tRNA synthetase</keyword>
<evidence type="ECO:0000313" key="10">
    <source>
        <dbReference type="EMBL" id="HEM67862.1"/>
    </source>
</evidence>
<gene>
    <name evidence="8" type="primary">trpS</name>
    <name evidence="10" type="ORF">ENO26_09930</name>
</gene>
<comment type="caution">
    <text evidence="8">Lacks conserved residue(s) required for the propagation of feature annotation.</text>
</comment>
<dbReference type="SUPFAM" id="SSF52374">
    <property type="entry name" value="Nucleotidylyl transferase"/>
    <property type="match status" value="1"/>
</dbReference>
<comment type="caution">
    <text evidence="10">The sequence shown here is derived from an EMBL/GenBank/DDBJ whole genome shotgun (WGS) entry which is preliminary data.</text>
</comment>
<keyword evidence="4 8" id="KW-0547">Nucleotide-binding</keyword>
<keyword evidence="2 8" id="KW-0963">Cytoplasm</keyword>
<dbReference type="InterPro" id="IPR014729">
    <property type="entry name" value="Rossmann-like_a/b/a_fold"/>
</dbReference>
<keyword evidence="3 8" id="KW-0436">Ligase</keyword>
<proteinExistence type="inferred from homology"/>
<evidence type="ECO:0000256" key="6">
    <source>
        <dbReference type="ARBA" id="ARBA00022917"/>
    </source>
</evidence>
<keyword evidence="5 8" id="KW-0067">ATP-binding</keyword>
<dbReference type="NCBIfam" id="TIGR00233">
    <property type="entry name" value="trpS"/>
    <property type="match status" value="1"/>
</dbReference>
<feature type="short sequence motif" description="'KMSKS' region" evidence="8">
    <location>
        <begin position="259"/>
        <end position="263"/>
    </location>
</feature>
<dbReference type="EMBL" id="DSEU01000070">
    <property type="protein sequence ID" value="HEM67862.1"/>
    <property type="molecule type" value="Genomic_DNA"/>
</dbReference>
<dbReference type="GO" id="GO:0005737">
    <property type="term" value="C:cytoplasm"/>
    <property type="evidence" value="ECO:0007669"/>
    <property type="project" value="UniProtKB-SubCell"/>
</dbReference>
<accession>A0A7J2U6L4</accession>
<dbReference type="Gene3D" id="1.10.240.10">
    <property type="entry name" value="Tyrosyl-Transfer RNA Synthetase"/>
    <property type="match status" value="1"/>
</dbReference>
<dbReference type="InterPro" id="IPR020653">
    <property type="entry name" value="Tryptophan-tRNA-ligase_arc"/>
</dbReference>
<organism evidence="10">
    <name type="scientific">Ignisphaera aggregans</name>
    <dbReference type="NCBI Taxonomy" id="334771"/>
    <lineage>
        <taxon>Archaea</taxon>
        <taxon>Thermoproteota</taxon>
        <taxon>Thermoprotei</taxon>
        <taxon>Desulfurococcales</taxon>
        <taxon>Desulfurococcaceae</taxon>
        <taxon>Ignisphaera</taxon>
    </lineage>
</organism>
<comment type="function">
    <text evidence="8">Catalyzes the attachment of tryptophan to tRNA(Trp).</text>
</comment>
<evidence type="ECO:0000256" key="2">
    <source>
        <dbReference type="ARBA" id="ARBA00022490"/>
    </source>
</evidence>